<keyword evidence="3" id="KW-0813">Transport</keyword>
<dbReference type="GO" id="GO:0012505">
    <property type="term" value="C:endomembrane system"/>
    <property type="evidence" value="ECO:0007669"/>
    <property type="project" value="UniProtKB-SubCell"/>
</dbReference>
<protein>
    <submittedName>
        <fullName evidence="10">MFS transporter</fullName>
    </submittedName>
</protein>
<dbReference type="InterPro" id="IPR011701">
    <property type="entry name" value="MFS"/>
</dbReference>
<evidence type="ECO:0000256" key="3">
    <source>
        <dbReference type="ARBA" id="ARBA00022448"/>
    </source>
</evidence>
<feature type="transmembrane region" description="Helical" evidence="8">
    <location>
        <begin position="347"/>
        <end position="363"/>
    </location>
</feature>
<dbReference type="GO" id="GO:0022857">
    <property type="term" value="F:transmembrane transporter activity"/>
    <property type="evidence" value="ECO:0007669"/>
    <property type="project" value="InterPro"/>
</dbReference>
<comment type="subcellular location">
    <subcellularLocation>
        <location evidence="1">Endomembrane system</location>
        <topology evidence="1">Multi-pass membrane protein</topology>
    </subcellularLocation>
</comment>
<dbReference type="Proteomes" id="UP000326877">
    <property type="component" value="Unassembled WGS sequence"/>
</dbReference>
<evidence type="ECO:0000256" key="6">
    <source>
        <dbReference type="ARBA" id="ARBA00023136"/>
    </source>
</evidence>
<keyword evidence="4 8" id="KW-0812">Transmembrane</keyword>
<dbReference type="Gene3D" id="1.20.1250.20">
    <property type="entry name" value="MFS general substrate transporter like domains"/>
    <property type="match status" value="2"/>
</dbReference>
<dbReference type="InterPro" id="IPR051788">
    <property type="entry name" value="MFS_Transporter"/>
</dbReference>
<evidence type="ECO:0000313" key="10">
    <source>
        <dbReference type="EMBL" id="KAE8384440.1"/>
    </source>
</evidence>
<keyword evidence="5 8" id="KW-1133">Transmembrane helix</keyword>
<sequence>MPRIAGAGEPAAPDPTTPLLGRAWPDPEGPTYEAFGPCRDVEGSQGEPEHLPEKWNDPPINVARILAAFLSFIVVGANDGIYGALVHYLGEYYEVNYAHVSAVFLSPCVGYATAALVSNWIHVHFGRRGIALLGPAFHVIAYGTSSLHPSFGVLVFVFVLAGLGSGLLDAGWNAWIGSMQDSSKPMGILHGFYGLGAALAPLIATSLITKSGWTWYEVYCIMATAAVIELVGLTAVFWSARGFTHGTPPNHDTGDKDHSGYFKLDSLRNSPTIQSLQSSFTWIISLFIFLYAGVEISFGGWIFTFLVNRRNATTYTAGMVVGLYWAGLTIGRVILGFVTSRQKSGKAMVTIYLLACLASHGLFCLVTDLAVSVSAVVSLGFFLGPLFPEAVIELARLLPKHLHVAGVGIACTLGSAGGCVFPFVMGSLAEIVGIQVLQPMAFGMLVLCLVIWLVLPGRAR</sequence>
<dbReference type="GO" id="GO:0016020">
    <property type="term" value="C:membrane"/>
    <property type="evidence" value="ECO:0007669"/>
    <property type="project" value="TreeGrafter"/>
</dbReference>
<feature type="region of interest" description="Disordered" evidence="7">
    <location>
        <begin position="1"/>
        <end position="23"/>
    </location>
</feature>
<evidence type="ECO:0000256" key="7">
    <source>
        <dbReference type="SAM" id="MobiDB-lite"/>
    </source>
</evidence>
<feature type="transmembrane region" description="Helical" evidence="8">
    <location>
        <begin position="188"/>
        <end position="209"/>
    </location>
</feature>
<feature type="transmembrane region" description="Helical" evidence="8">
    <location>
        <begin position="436"/>
        <end position="455"/>
    </location>
</feature>
<dbReference type="PANTHER" id="PTHR23514:SF3">
    <property type="entry name" value="BYPASS OF STOP CODON PROTEIN 6"/>
    <property type="match status" value="1"/>
</dbReference>
<dbReference type="FunFam" id="1.20.1250.20:FF:000308">
    <property type="entry name" value="MFS efflux transporter"/>
    <property type="match status" value="1"/>
</dbReference>
<gene>
    <name evidence="10" type="ORF">BDV23DRAFT_177067</name>
</gene>
<dbReference type="FunFam" id="1.20.1250.20:FF:000286">
    <property type="entry name" value="MFS efflux transporter"/>
    <property type="match status" value="1"/>
</dbReference>
<feature type="transmembrane region" description="Helical" evidence="8">
    <location>
        <begin position="280"/>
        <end position="303"/>
    </location>
</feature>
<feature type="transmembrane region" description="Helical" evidence="8">
    <location>
        <begin position="404"/>
        <end position="424"/>
    </location>
</feature>
<name>A0A5N7BRJ9_PETAA</name>
<dbReference type="PROSITE" id="PS50850">
    <property type="entry name" value="MFS"/>
    <property type="match status" value="1"/>
</dbReference>
<evidence type="ECO:0000256" key="2">
    <source>
        <dbReference type="ARBA" id="ARBA00008335"/>
    </source>
</evidence>
<feature type="transmembrane region" description="Helical" evidence="8">
    <location>
        <begin position="97"/>
        <end position="117"/>
    </location>
</feature>
<accession>A0A5N7BRJ9</accession>
<dbReference type="SUPFAM" id="SSF103473">
    <property type="entry name" value="MFS general substrate transporter"/>
    <property type="match status" value="1"/>
</dbReference>
<dbReference type="PANTHER" id="PTHR23514">
    <property type="entry name" value="BYPASS OF STOP CODON PROTEIN 6"/>
    <property type="match status" value="1"/>
</dbReference>
<evidence type="ECO:0000256" key="1">
    <source>
        <dbReference type="ARBA" id="ARBA00004127"/>
    </source>
</evidence>
<feature type="transmembrane region" description="Helical" evidence="8">
    <location>
        <begin position="129"/>
        <end position="147"/>
    </location>
</feature>
<evidence type="ECO:0000256" key="4">
    <source>
        <dbReference type="ARBA" id="ARBA00022692"/>
    </source>
</evidence>
<dbReference type="InterPro" id="IPR020846">
    <property type="entry name" value="MFS_dom"/>
</dbReference>
<comment type="similarity">
    <text evidence="2">Belongs to the major facilitator superfamily.</text>
</comment>
<feature type="domain" description="Major facilitator superfamily (MFS) profile" evidence="9">
    <location>
        <begin position="64"/>
        <end position="459"/>
    </location>
</feature>
<dbReference type="EMBL" id="ML735373">
    <property type="protein sequence ID" value="KAE8384440.1"/>
    <property type="molecule type" value="Genomic_DNA"/>
</dbReference>
<dbReference type="AlphaFoldDB" id="A0A5N7BRJ9"/>
<feature type="transmembrane region" description="Helical" evidence="8">
    <location>
        <begin position="369"/>
        <end position="392"/>
    </location>
</feature>
<keyword evidence="6 8" id="KW-0472">Membrane</keyword>
<dbReference type="InterPro" id="IPR036259">
    <property type="entry name" value="MFS_trans_sf"/>
</dbReference>
<dbReference type="OrthoDB" id="413079at2759"/>
<reference evidence="10" key="1">
    <citation type="submission" date="2019-04" db="EMBL/GenBank/DDBJ databases">
        <title>Friends and foes A comparative genomics studyof 23 Aspergillus species from section Flavi.</title>
        <authorList>
            <consortium name="DOE Joint Genome Institute"/>
            <person name="Kjaerbolling I."/>
            <person name="Vesth T."/>
            <person name="Frisvad J.C."/>
            <person name="Nybo J.L."/>
            <person name="Theobald S."/>
            <person name="Kildgaard S."/>
            <person name="Isbrandt T."/>
            <person name="Kuo A."/>
            <person name="Sato A."/>
            <person name="Lyhne E.K."/>
            <person name="Kogle M.E."/>
            <person name="Wiebenga A."/>
            <person name="Kun R.S."/>
            <person name="Lubbers R.J."/>
            <person name="Makela M.R."/>
            <person name="Barry K."/>
            <person name="Chovatia M."/>
            <person name="Clum A."/>
            <person name="Daum C."/>
            <person name="Haridas S."/>
            <person name="He G."/>
            <person name="LaButti K."/>
            <person name="Lipzen A."/>
            <person name="Mondo S."/>
            <person name="Riley R."/>
            <person name="Salamov A."/>
            <person name="Simmons B.A."/>
            <person name="Magnuson J.K."/>
            <person name="Henrissat B."/>
            <person name="Mortensen U.H."/>
            <person name="Larsen T.O."/>
            <person name="Devries R.P."/>
            <person name="Grigoriev I.V."/>
            <person name="Machida M."/>
            <person name="Baker S.E."/>
            <person name="Andersen M.R."/>
        </authorList>
    </citation>
    <scope>NUCLEOTIDE SEQUENCE [LARGE SCALE GENOMIC DNA]</scope>
    <source>
        <strain evidence="10">IBT 14317</strain>
    </source>
</reference>
<dbReference type="Pfam" id="PF07690">
    <property type="entry name" value="MFS_1"/>
    <property type="match status" value="1"/>
</dbReference>
<organism evidence="10">
    <name type="scientific">Petromyces alliaceus</name>
    <name type="common">Aspergillus alliaceus</name>
    <dbReference type="NCBI Taxonomy" id="209559"/>
    <lineage>
        <taxon>Eukaryota</taxon>
        <taxon>Fungi</taxon>
        <taxon>Dikarya</taxon>
        <taxon>Ascomycota</taxon>
        <taxon>Pezizomycotina</taxon>
        <taxon>Eurotiomycetes</taxon>
        <taxon>Eurotiomycetidae</taxon>
        <taxon>Eurotiales</taxon>
        <taxon>Aspergillaceae</taxon>
        <taxon>Aspergillus</taxon>
        <taxon>Aspergillus subgen. Circumdati</taxon>
    </lineage>
</organism>
<feature type="transmembrane region" description="Helical" evidence="8">
    <location>
        <begin position="215"/>
        <end position="238"/>
    </location>
</feature>
<feature type="transmembrane region" description="Helical" evidence="8">
    <location>
        <begin position="315"/>
        <end position="335"/>
    </location>
</feature>
<evidence type="ECO:0000256" key="5">
    <source>
        <dbReference type="ARBA" id="ARBA00022989"/>
    </source>
</evidence>
<evidence type="ECO:0000256" key="8">
    <source>
        <dbReference type="SAM" id="Phobius"/>
    </source>
</evidence>
<proteinExistence type="inferred from homology"/>
<feature type="transmembrane region" description="Helical" evidence="8">
    <location>
        <begin position="153"/>
        <end position="176"/>
    </location>
</feature>
<evidence type="ECO:0000259" key="9">
    <source>
        <dbReference type="PROSITE" id="PS50850"/>
    </source>
</evidence>
<feature type="transmembrane region" description="Helical" evidence="8">
    <location>
        <begin position="65"/>
        <end position="85"/>
    </location>
</feature>